<reference evidence="1 2" key="1">
    <citation type="journal article" date="2019" name="Commun. Biol.">
        <title>The bagworm genome reveals a unique fibroin gene that provides high tensile strength.</title>
        <authorList>
            <person name="Kono N."/>
            <person name="Nakamura H."/>
            <person name="Ohtoshi R."/>
            <person name="Tomita M."/>
            <person name="Numata K."/>
            <person name="Arakawa K."/>
        </authorList>
    </citation>
    <scope>NUCLEOTIDE SEQUENCE [LARGE SCALE GENOMIC DNA]</scope>
</reference>
<organism evidence="1 2">
    <name type="scientific">Eumeta variegata</name>
    <name type="common">Bagworm moth</name>
    <name type="synonym">Eumeta japonica</name>
    <dbReference type="NCBI Taxonomy" id="151549"/>
    <lineage>
        <taxon>Eukaryota</taxon>
        <taxon>Metazoa</taxon>
        <taxon>Ecdysozoa</taxon>
        <taxon>Arthropoda</taxon>
        <taxon>Hexapoda</taxon>
        <taxon>Insecta</taxon>
        <taxon>Pterygota</taxon>
        <taxon>Neoptera</taxon>
        <taxon>Endopterygota</taxon>
        <taxon>Lepidoptera</taxon>
        <taxon>Glossata</taxon>
        <taxon>Ditrysia</taxon>
        <taxon>Tineoidea</taxon>
        <taxon>Psychidae</taxon>
        <taxon>Oiketicinae</taxon>
        <taxon>Eumeta</taxon>
    </lineage>
</organism>
<gene>
    <name evidence="1" type="ORF">EVAR_30849_1</name>
</gene>
<evidence type="ECO:0000313" key="1">
    <source>
        <dbReference type="EMBL" id="GBP65791.1"/>
    </source>
</evidence>
<accession>A0A4C1XPN7</accession>
<comment type="caution">
    <text evidence="1">The sequence shown here is derived from an EMBL/GenBank/DDBJ whole genome shotgun (WGS) entry which is preliminary data.</text>
</comment>
<name>A0A4C1XPN7_EUMVA</name>
<dbReference type="Proteomes" id="UP000299102">
    <property type="component" value="Unassembled WGS sequence"/>
</dbReference>
<proteinExistence type="predicted"/>
<dbReference type="AlphaFoldDB" id="A0A4C1XPN7"/>
<sequence length="169" mass="19232">MPQQRVEQKHMEHSGTQKACVSIINYCNTCNRKRSFLHLFGTEIYVRALLDSVSQTAFVPTELERLMDLKSKFVNSVWVRETKRGYRRGAVSTLLGADARPKYFTKYASEQTSRKRLALSEILDPRLEQTVDRAVAAASIKPDLYRTLARSLTRASARGQPVRPSDGLR</sequence>
<dbReference type="EMBL" id="BGZK01000939">
    <property type="protein sequence ID" value="GBP65791.1"/>
    <property type="molecule type" value="Genomic_DNA"/>
</dbReference>
<keyword evidence="2" id="KW-1185">Reference proteome</keyword>
<protein>
    <submittedName>
        <fullName evidence="1">Uncharacterized protein</fullName>
    </submittedName>
</protein>
<evidence type="ECO:0000313" key="2">
    <source>
        <dbReference type="Proteomes" id="UP000299102"/>
    </source>
</evidence>